<evidence type="ECO:0000256" key="4">
    <source>
        <dbReference type="ARBA" id="ARBA00023002"/>
    </source>
</evidence>
<organism evidence="8 9">
    <name type="scientific">Xanthomonas sacchari</name>
    <dbReference type="NCBI Taxonomy" id="56458"/>
    <lineage>
        <taxon>Bacteria</taxon>
        <taxon>Pseudomonadati</taxon>
        <taxon>Pseudomonadota</taxon>
        <taxon>Gammaproteobacteria</taxon>
        <taxon>Lysobacterales</taxon>
        <taxon>Lysobacteraceae</taxon>
        <taxon>Xanthomonas</taxon>
    </lineage>
</organism>
<dbReference type="Proteomes" id="UP001320843">
    <property type="component" value="Unassembled WGS sequence"/>
</dbReference>
<evidence type="ECO:0000256" key="3">
    <source>
        <dbReference type="ARBA" id="ARBA00022723"/>
    </source>
</evidence>
<dbReference type="Pfam" id="PF00848">
    <property type="entry name" value="Ring_hydroxyl_A"/>
    <property type="match status" value="1"/>
</dbReference>
<feature type="domain" description="Rieske" evidence="7">
    <location>
        <begin position="28"/>
        <end position="137"/>
    </location>
</feature>
<accession>A0ABT3E0Q5</accession>
<name>A0ABT3E0Q5_9XANT</name>
<keyword evidence="9" id="KW-1185">Reference proteome</keyword>
<protein>
    <submittedName>
        <fullName evidence="8">Carnitine monooxygenase oxygenase subunit</fullName>
        <ecNumber evidence="8">1.14.13.239</ecNumber>
    </submittedName>
</protein>
<evidence type="ECO:0000256" key="5">
    <source>
        <dbReference type="ARBA" id="ARBA00023004"/>
    </source>
</evidence>
<dbReference type="EMBL" id="JANFWR010000043">
    <property type="protein sequence ID" value="MCW0401356.1"/>
    <property type="molecule type" value="Genomic_DNA"/>
</dbReference>
<dbReference type="PANTHER" id="PTHR43756:SF5">
    <property type="entry name" value="CHOLINE MONOOXYGENASE, CHLOROPLASTIC"/>
    <property type="match status" value="1"/>
</dbReference>
<dbReference type="CDD" id="cd00680">
    <property type="entry name" value="RHO_alpha_C"/>
    <property type="match status" value="1"/>
</dbReference>
<evidence type="ECO:0000256" key="1">
    <source>
        <dbReference type="ARBA" id="ARBA00001962"/>
    </source>
</evidence>
<dbReference type="InterPro" id="IPR017941">
    <property type="entry name" value="Rieske_2Fe-2S"/>
</dbReference>
<dbReference type="EC" id="1.14.13.239" evidence="8"/>
<evidence type="ECO:0000259" key="7">
    <source>
        <dbReference type="PROSITE" id="PS51296"/>
    </source>
</evidence>
<evidence type="ECO:0000256" key="2">
    <source>
        <dbReference type="ARBA" id="ARBA00022714"/>
    </source>
</evidence>
<evidence type="ECO:0000256" key="6">
    <source>
        <dbReference type="ARBA" id="ARBA00023014"/>
    </source>
</evidence>
<dbReference type="PROSITE" id="PS51296">
    <property type="entry name" value="RIESKE"/>
    <property type="match status" value="1"/>
</dbReference>
<dbReference type="Gene3D" id="2.102.10.10">
    <property type="entry name" value="Rieske [2Fe-2S] iron-sulphur domain"/>
    <property type="match status" value="1"/>
</dbReference>
<dbReference type="InterPro" id="IPR001663">
    <property type="entry name" value="Rng_hydr_dOase-A"/>
</dbReference>
<dbReference type="InterPro" id="IPR015879">
    <property type="entry name" value="Ring_hydroxy_dOase_asu_C_dom"/>
</dbReference>
<reference evidence="8 9" key="1">
    <citation type="submission" date="2022-06" db="EMBL/GenBank/DDBJ databases">
        <title>Dynamics of rice microbiomes reveals core vertical transmitted seed endophytes.</title>
        <authorList>
            <person name="Liao K."/>
            <person name="Zhang X."/>
        </authorList>
    </citation>
    <scope>NUCLEOTIDE SEQUENCE [LARGE SCALE GENOMIC DNA]</scope>
    <source>
        <strain evidence="8 9">YT10-10-1</strain>
    </source>
</reference>
<keyword evidence="3" id="KW-0479">Metal-binding</keyword>
<gene>
    <name evidence="8" type="ORF">NB700_003912</name>
</gene>
<keyword evidence="8" id="KW-0503">Monooxygenase</keyword>
<dbReference type="SUPFAM" id="SSF50022">
    <property type="entry name" value="ISP domain"/>
    <property type="match status" value="1"/>
</dbReference>
<dbReference type="PRINTS" id="PR00090">
    <property type="entry name" value="RNGDIOXGNASE"/>
</dbReference>
<evidence type="ECO:0000313" key="9">
    <source>
        <dbReference type="Proteomes" id="UP001320843"/>
    </source>
</evidence>
<keyword evidence="2" id="KW-0001">2Fe-2S</keyword>
<dbReference type="GO" id="GO:0004497">
    <property type="term" value="F:monooxygenase activity"/>
    <property type="evidence" value="ECO:0007669"/>
    <property type="project" value="UniProtKB-KW"/>
</dbReference>
<comment type="caution">
    <text evidence="8">The sequence shown here is derived from an EMBL/GenBank/DDBJ whole genome shotgun (WGS) entry which is preliminary data.</text>
</comment>
<sequence>MLSRMQPRYYLSQDIFALEQRKIFRKLWIFAGLKTLLPENNCFITRKIGGVPVVIQNFQGRLRAFENVCLHRSAMLQTAAVGRRPLVCPYHAWKYDADGCVANIPDCEAVYGFSDAEKRGMKLREFALREVGNLLFVNVDDSPLPFESQFSPDFLMSLESSSNAYDTEVMVTTWHGRFNWKLAYENLRDANHPRFVHPKSLAKTVDFVAHVDRALLEETKLPLADTSVAGLRKEMSRFSTGGADAAIHGMKHFGWHEKVDRWGDQDVYYNWLTFPNMHIASANGGHSFTLENHIPISANQTDVEIYWFTARKRQAYAGSHQVLLAQMHGSKLVVGEDIEIMEQVQAALHTDAPVPQQGDYEAFNRLIERWYTTMMEKNDGI</sequence>
<keyword evidence="5" id="KW-0408">Iron</keyword>
<dbReference type="PANTHER" id="PTHR43756">
    <property type="entry name" value="CHOLINE MONOOXYGENASE, CHLOROPLASTIC"/>
    <property type="match status" value="1"/>
</dbReference>
<dbReference type="InterPro" id="IPR036922">
    <property type="entry name" value="Rieske_2Fe-2S_sf"/>
</dbReference>
<dbReference type="Pfam" id="PF00355">
    <property type="entry name" value="Rieske"/>
    <property type="match status" value="1"/>
</dbReference>
<evidence type="ECO:0000313" key="8">
    <source>
        <dbReference type="EMBL" id="MCW0401356.1"/>
    </source>
</evidence>
<dbReference type="RefSeq" id="WP_148829013.1">
    <property type="nucleotide sequence ID" value="NZ_CP099530.1"/>
</dbReference>
<dbReference type="SUPFAM" id="SSF55961">
    <property type="entry name" value="Bet v1-like"/>
    <property type="match status" value="1"/>
</dbReference>
<proteinExistence type="predicted"/>
<dbReference type="CDD" id="cd03469">
    <property type="entry name" value="Rieske_RO_Alpha_N"/>
    <property type="match status" value="1"/>
</dbReference>
<keyword evidence="6" id="KW-0411">Iron-sulfur</keyword>
<comment type="cofactor">
    <cofactor evidence="1">
        <name>Fe cation</name>
        <dbReference type="ChEBI" id="CHEBI:24875"/>
    </cofactor>
</comment>
<dbReference type="Gene3D" id="3.90.380.10">
    <property type="entry name" value="Naphthalene 1,2-dioxygenase Alpha Subunit, Chain A, domain 1"/>
    <property type="match status" value="1"/>
</dbReference>
<keyword evidence="4 8" id="KW-0560">Oxidoreductase</keyword>